<keyword evidence="11 14" id="KW-1133">Transmembrane helix</keyword>
<evidence type="ECO:0000256" key="11">
    <source>
        <dbReference type="ARBA" id="ARBA00022989"/>
    </source>
</evidence>
<evidence type="ECO:0000256" key="1">
    <source>
        <dbReference type="ARBA" id="ARBA00000085"/>
    </source>
</evidence>
<keyword evidence="6" id="KW-0808">Transferase</keyword>
<comment type="catalytic activity">
    <reaction evidence="1">
        <text>ATP + protein L-histidine = ADP + protein N-phospho-L-histidine.</text>
        <dbReference type="EC" id="2.7.13.3"/>
    </reaction>
</comment>
<dbReference type="GO" id="GO:0004721">
    <property type="term" value="F:phosphoprotein phosphatase activity"/>
    <property type="evidence" value="ECO:0007669"/>
    <property type="project" value="TreeGrafter"/>
</dbReference>
<evidence type="ECO:0000256" key="10">
    <source>
        <dbReference type="ARBA" id="ARBA00022840"/>
    </source>
</evidence>
<dbReference type="GO" id="GO:0005886">
    <property type="term" value="C:plasma membrane"/>
    <property type="evidence" value="ECO:0007669"/>
    <property type="project" value="UniProtKB-SubCell"/>
</dbReference>
<dbReference type="RefSeq" id="WP_014458699.1">
    <property type="nucleotide sequence ID" value="NC_017138.1"/>
</dbReference>
<evidence type="ECO:0000256" key="2">
    <source>
        <dbReference type="ARBA" id="ARBA00004651"/>
    </source>
</evidence>
<dbReference type="AlphaFoldDB" id="A0A8D3WWS8"/>
<dbReference type="GO" id="GO:0005524">
    <property type="term" value="F:ATP binding"/>
    <property type="evidence" value="ECO:0007669"/>
    <property type="project" value="UniProtKB-KW"/>
</dbReference>
<proteinExistence type="predicted"/>
<sequence>MWKNFLRERLSWILFVLLWLSVIDALLLLEYDIEVSSTSFWYLNLLTLCMLILFLLWRGVKERRFIKRLSLMLQNDAYDLQEMHSYVRTKADEDMLSLLQRIDRVYRRQTHALHVQQREQQEYITTWVHEIKTPLTAMKLLINARRTELYKWPWLKDIEDEWMKIDGLVDQNLYAARLRHLEKDYQVHAVSLSELVFPNVAYFSKWCIEKRLHIDEKNLDTVVHTDPKWMQFVVRQVLSNAIKYSPLEGKLSFFSEETPKYVKLFIVDQGEGIPPQDLPHVFEKGFTGNVGRKSKGATGLGLYFSKKITDALGHRIEVHSLLHEGTTVILTFYKPNSFDNLSKNVRLQAEIVICFKRIFPCYKVR</sequence>
<evidence type="ECO:0000256" key="9">
    <source>
        <dbReference type="ARBA" id="ARBA00022777"/>
    </source>
</evidence>
<dbReference type="GO" id="GO:0000155">
    <property type="term" value="F:phosphorelay sensor kinase activity"/>
    <property type="evidence" value="ECO:0007669"/>
    <property type="project" value="InterPro"/>
</dbReference>
<dbReference type="PROSITE" id="PS50109">
    <property type="entry name" value="HIS_KIN"/>
    <property type="match status" value="1"/>
</dbReference>
<gene>
    <name evidence="16" type="primary">bceS</name>
    <name evidence="16" type="ORF">BMWSH_1353</name>
</gene>
<dbReference type="SMART" id="SM00388">
    <property type="entry name" value="HisKA"/>
    <property type="match status" value="1"/>
</dbReference>
<evidence type="ECO:0000256" key="13">
    <source>
        <dbReference type="ARBA" id="ARBA00023136"/>
    </source>
</evidence>
<dbReference type="Gene3D" id="3.30.565.10">
    <property type="entry name" value="Histidine kinase-like ATPase, C-terminal domain"/>
    <property type="match status" value="1"/>
</dbReference>
<dbReference type="EMBL" id="CP003017">
    <property type="protein sequence ID" value="AEN88237.1"/>
    <property type="molecule type" value="Genomic_DNA"/>
</dbReference>
<dbReference type="EC" id="2.7.13.3" evidence="3"/>
<dbReference type="InterPro" id="IPR003594">
    <property type="entry name" value="HATPase_dom"/>
</dbReference>
<evidence type="ECO:0000256" key="7">
    <source>
        <dbReference type="ARBA" id="ARBA00022692"/>
    </source>
</evidence>
<accession>A0A8D3WWS8</accession>
<keyword evidence="13 14" id="KW-0472">Membrane</keyword>
<dbReference type="Pfam" id="PF02518">
    <property type="entry name" value="HATPase_c"/>
    <property type="match status" value="1"/>
</dbReference>
<dbReference type="InterPro" id="IPR005467">
    <property type="entry name" value="His_kinase_dom"/>
</dbReference>
<dbReference type="Gene3D" id="1.10.287.130">
    <property type="match status" value="1"/>
</dbReference>
<keyword evidence="10" id="KW-0067">ATP-binding</keyword>
<keyword evidence="4" id="KW-1003">Cell membrane</keyword>
<evidence type="ECO:0000259" key="15">
    <source>
        <dbReference type="PROSITE" id="PS50109"/>
    </source>
</evidence>
<keyword evidence="8" id="KW-0547">Nucleotide-binding</keyword>
<dbReference type="PANTHER" id="PTHR45453:SF2">
    <property type="entry name" value="HISTIDINE KINASE"/>
    <property type="match status" value="1"/>
</dbReference>
<evidence type="ECO:0000313" key="17">
    <source>
        <dbReference type="Proteomes" id="UP000001283"/>
    </source>
</evidence>
<dbReference type="PRINTS" id="PR00344">
    <property type="entry name" value="BCTRLSENSOR"/>
</dbReference>
<comment type="subcellular location">
    <subcellularLocation>
        <location evidence="2">Cell membrane</location>
        <topology evidence="2">Multi-pass membrane protein</topology>
    </subcellularLocation>
</comment>
<dbReference type="InterPro" id="IPR036890">
    <property type="entry name" value="HATPase_C_sf"/>
</dbReference>
<reference evidence="16 17" key="1">
    <citation type="journal article" date="2011" name="J. Bacteriol.">
        <title>Complete genome sequence of the industrial strain Bacillus megaterium WSH-002.</title>
        <authorList>
            <person name="Liu L."/>
            <person name="Li Y."/>
            <person name="Zhang J."/>
            <person name="Zou W."/>
            <person name="Zhou Z."/>
            <person name="Liu J."/>
            <person name="Li X."/>
            <person name="Wang L."/>
            <person name="Chen J."/>
        </authorList>
    </citation>
    <scope>NUCLEOTIDE SEQUENCE [LARGE SCALE GENOMIC DNA]</scope>
    <source>
        <strain evidence="16 17">WSH-002</strain>
    </source>
</reference>
<keyword evidence="5" id="KW-0597">Phosphoprotein</keyword>
<evidence type="ECO:0000256" key="4">
    <source>
        <dbReference type="ARBA" id="ARBA00022475"/>
    </source>
</evidence>
<keyword evidence="7 14" id="KW-0812">Transmembrane</keyword>
<feature type="domain" description="Histidine kinase" evidence="15">
    <location>
        <begin position="126"/>
        <end position="336"/>
    </location>
</feature>
<dbReference type="Proteomes" id="UP000001283">
    <property type="component" value="Chromosome"/>
</dbReference>
<dbReference type="CDD" id="cd00082">
    <property type="entry name" value="HisKA"/>
    <property type="match status" value="1"/>
</dbReference>
<dbReference type="PANTHER" id="PTHR45453">
    <property type="entry name" value="PHOSPHATE REGULON SENSOR PROTEIN PHOR"/>
    <property type="match status" value="1"/>
</dbReference>
<evidence type="ECO:0000256" key="12">
    <source>
        <dbReference type="ARBA" id="ARBA00023012"/>
    </source>
</evidence>
<evidence type="ECO:0000256" key="14">
    <source>
        <dbReference type="SAM" id="Phobius"/>
    </source>
</evidence>
<dbReference type="InterPro" id="IPR004358">
    <property type="entry name" value="Sig_transdc_His_kin-like_C"/>
</dbReference>
<dbReference type="SUPFAM" id="SSF47384">
    <property type="entry name" value="Homodimeric domain of signal transducing histidine kinase"/>
    <property type="match status" value="1"/>
</dbReference>
<feature type="transmembrane region" description="Helical" evidence="14">
    <location>
        <begin position="12"/>
        <end position="29"/>
    </location>
</feature>
<evidence type="ECO:0000256" key="5">
    <source>
        <dbReference type="ARBA" id="ARBA00022553"/>
    </source>
</evidence>
<dbReference type="GO" id="GO:0016036">
    <property type="term" value="P:cellular response to phosphate starvation"/>
    <property type="evidence" value="ECO:0007669"/>
    <property type="project" value="TreeGrafter"/>
</dbReference>
<protein>
    <recommendedName>
        <fullName evidence="3">histidine kinase</fullName>
        <ecNumber evidence="3">2.7.13.3</ecNumber>
    </recommendedName>
</protein>
<name>A0A8D3WWS8_PRIMW</name>
<dbReference type="InterPro" id="IPR003661">
    <property type="entry name" value="HisK_dim/P_dom"/>
</dbReference>
<evidence type="ECO:0000256" key="8">
    <source>
        <dbReference type="ARBA" id="ARBA00022741"/>
    </source>
</evidence>
<dbReference type="InterPro" id="IPR050351">
    <property type="entry name" value="BphY/WalK/GraS-like"/>
</dbReference>
<evidence type="ECO:0000313" key="16">
    <source>
        <dbReference type="EMBL" id="AEN88237.1"/>
    </source>
</evidence>
<dbReference type="InterPro" id="IPR036097">
    <property type="entry name" value="HisK_dim/P_sf"/>
</dbReference>
<evidence type="ECO:0000256" key="3">
    <source>
        <dbReference type="ARBA" id="ARBA00012438"/>
    </source>
</evidence>
<evidence type="ECO:0000256" key="6">
    <source>
        <dbReference type="ARBA" id="ARBA00022679"/>
    </source>
</evidence>
<keyword evidence="9 16" id="KW-0418">Kinase</keyword>
<dbReference type="KEGG" id="bmh:BMWSH_1353"/>
<dbReference type="SUPFAM" id="SSF55874">
    <property type="entry name" value="ATPase domain of HSP90 chaperone/DNA topoisomerase II/histidine kinase"/>
    <property type="match status" value="1"/>
</dbReference>
<organism evidence="16 17">
    <name type="scientific">Priestia megaterium (strain WSH-002)</name>
    <name type="common">Bacillus megaterium</name>
    <dbReference type="NCBI Taxonomy" id="1006007"/>
    <lineage>
        <taxon>Bacteria</taxon>
        <taxon>Bacillati</taxon>
        <taxon>Bacillota</taxon>
        <taxon>Bacilli</taxon>
        <taxon>Bacillales</taxon>
        <taxon>Bacillaceae</taxon>
        <taxon>Priestia</taxon>
    </lineage>
</organism>
<feature type="transmembrane region" description="Helical" evidence="14">
    <location>
        <begin position="41"/>
        <end position="60"/>
    </location>
</feature>
<keyword evidence="12" id="KW-0902">Two-component regulatory system</keyword>
<dbReference type="SMART" id="SM00387">
    <property type="entry name" value="HATPase_c"/>
    <property type="match status" value="1"/>
</dbReference>